<dbReference type="AlphaFoldDB" id="A0A1A8VPQ9"/>
<dbReference type="EMBL" id="FLQU01000214">
    <property type="protein sequence ID" value="SBS82519.1"/>
    <property type="molecule type" value="Genomic_DNA"/>
</dbReference>
<proteinExistence type="predicted"/>
<reference evidence="2" key="2">
    <citation type="submission" date="2016-05" db="EMBL/GenBank/DDBJ databases">
        <authorList>
            <person name="Lavstsen T."/>
            <person name="Jespersen J.S."/>
        </authorList>
    </citation>
    <scope>NUCLEOTIDE SEQUENCE [LARGE SCALE GENOMIC DNA]</scope>
</reference>
<dbReference type="EMBL" id="FLQV01002714">
    <property type="protein sequence ID" value="SBT01758.1"/>
    <property type="molecule type" value="Genomic_DNA"/>
</dbReference>
<evidence type="ECO:0000313" key="3">
    <source>
        <dbReference type="EMBL" id="SBT01758.1"/>
    </source>
</evidence>
<keyword evidence="1" id="KW-0472">Membrane</keyword>
<protein>
    <submittedName>
        <fullName evidence="2">PIR Superfamily Protein</fullName>
    </submittedName>
</protein>
<evidence type="ECO:0000313" key="5">
    <source>
        <dbReference type="Proteomes" id="UP000078560"/>
    </source>
</evidence>
<evidence type="ECO:0000313" key="4">
    <source>
        <dbReference type="Proteomes" id="UP000078546"/>
    </source>
</evidence>
<dbReference type="InterPro" id="IPR008780">
    <property type="entry name" value="Plasmodium_Vir"/>
</dbReference>
<evidence type="ECO:0000256" key="1">
    <source>
        <dbReference type="SAM" id="Phobius"/>
    </source>
</evidence>
<dbReference type="Proteomes" id="UP000078560">
    <property type="component" value="Unassembled WGS sequence"/>
</dbReference>
<feature type="transmembrane region" description="Helical" evidence="1">
    <location>
        <begin position="299"/>
        <end position="318"/>
    </location>
</feature>
<evidence type="ECO:0000313" key="2">
    <source>
        <dbReference type="EMBL" id="SBS82519.1"/>
    </source>
</evidence>
<keyword evidence="1" id="KW-1133">Transmembrane helix</keyword>
<dbReference type="VEuPathDB" id="PlasmoDB:PocGH01_00120700"/>
<organism evidence="2 5">
    <name type="scientific">Plasmodium ovale curtisi</name>
    <dbReference type="NCBI Taxonomy" id="864141"/>
    <lineage>
        <taxon>Eukaryota</taxon>
        <taxon>Sar</taxon>
        <taxon>Alveolata</taxon>
        <taxon>Apicomplexa</taxon>
        <taxon>Aconoidasida</taxon>
        <taxon>Haemosporida</taxon>
        <taxon>Plasmodiidae</taxon>
        <taxon>Plasmodium</taxon>
        <taxon>Plasmodium (Plasmodium)</taxon>
    </lineage>
</organism>
<dbReference type="Pfam" id="PF05795">
    <property type="entry name" value="Plasmodium_Vir"/>
    <property type="match status" value="1"/>
</dbReference>
<dbReference type="Proteomes" id="UP000078546">
    <property type="component" value="Unassembled WGS sequence"/>
</dbReference>
<gene>
    <name evidence="3" type="ORF">POVCU1_069300</name>
    <name evidence="2" type="ORF">POVCU2_0015720</name>
</gene>
<sequence>MSIDEADFFKFARGINLKDAHSYKEYEELENITNGQSSHEHIWNSLKSTYRYINDELFRKISRNLETYNNISDSENRKERCKHYKYWAYGKMMENFQNSTNPNISDIINEFLNVHKRIIDGPSKISGCEIHFVSRTLDQLKYLLEQKHLDNYFRNFQNIKNSIKCDKSTVNIYMKYLNQIIYLYNRHKDEDDCCDEWGNNFCDEYFSCFSEYKPSELKLKLECGTLHSSQGTKEVVESYVNEHPLNSISLEGGNNIPKGEDEISSFVSVNGDILPQEGADSPTNLEDLRNIMSSNFRDSLLAASIIGSIIFFIYYFRFRNCGSKLRKKSRKKKIYEDYVHEENEQELSMDDFESVYIYTQSNRLYMAYHPDRNSDLITSTVYYD</sequence>
<name>A0A1A8VPQ9_PLAOA</name>
<reference evidence="4 5" key="1">
    <citation type="submission" date="2016-05" db="EMBL/GenBank/DDBJ databases">
        <authorList>
            <person name="Naeem Raeece"/>
        </authorList>
    </citation>
    <scope>NUCLEOTIDE SEQUENCE [LARGE SCALE GENOMIC DNA]</scope>
</reference>
<accession>A0A1A8VPQ9</accession>
<keyword evidence="1" id="KW-0812">Transmembrane</keyword>